<organism evidence="2">
    <name type="scientific">Lepeophtheirus salmonis</name>
    <name type="common">Salmon louse</name>
    <name type="synonym">Caligus salmonis</name>
    <dbReference type="NCBI Taxonomy" id="72036"/>
    <lineage>
        <taxon>Eukaryota</taxon>
        <taxon>Metazoa</taxon>
        <taxon>Ecdysozoa</taxon>
        <taxon>Arthropoda</taxon>
        <taxon>Crustacea</taxon>
        <taxon>Multicrustacea</taxon>
        <taxon>Hexanauplia</taxon>
        <taxon>Copepoda</taxon>
        <taxon>Siphonostomatoida</taxon>
        <taxon>Caligidae</taxon>
        <taxon>Lepeophtheirus</taxon>
    </lineage>
</organism>
<proteinExistence type="predicted"/>
<accession>A0A0K2UC31</accession>
<keyword evidence="1" id="KW-0812">Transmembrane</keyword>
<name>A0A0K2UC31_LEPSM</name>
<evidence type="ECO:0000313" key="2">
    <source>
        <dbReference type="EMBL" id="CDW35502.1"/>
    </source>
</evidence>
<evidence type="ECO:0000256" key="1">
    <source>
        <dbReference type="SAM" id="Phobius"/>
    </source>
</evidence>
<protein>
    <submittedName>
        <fullName evidence="2">Uncharacterized protein</fullName>
    </submittedName>
</protein>
<keyword evidence="1" id="KW-1133">Transmembrane helix</keyword>
<dbReference type="AlphaFoldDB" id="A0A0K2UC31"/>
<feature type="transmembrane region" description="Helical" evidence="1">
    <location>
        <begin position="20"/>
        <end position="43"/>
    </location>
</feature>
<reference evidence="2" key="1">
    <citation type="submission" date="2014-05" db="EMBL/GenBank/DDBJ databases">
        <authorList>
            <person name="Chronopoulou M."/>
        </authorList>
    </citation>
    <scope>NUCLEOTIDE SEQUENCE</scope>
    <source>
        <tissue evidence="2">Whole organism</tissue>
    </source>
</reference>
<keyword evidence="1" id="KW-0472">Membrane</keyword>
<dbReference type="EMBL" id="HACA01018141">
    <property type="protein sequence ID" value="CDW35502.1"/>
    <property type="molecule type" value="Transcribed_RNA"/>
</dbReference>
<sequence length="45" mass="5279">MSSHLMYVSFIVQISFNIQISFFIGLNTHPLLFISYGIVVYFYNN</sequence>